<dbReference type="Gene3D" id="2.60.120.200">
    <property type="match status" value="1"/>
</dbReference>
<reference evidence="1" key="1">
    <citation type="journal article" date="2015" name="Nature">
        <title>Complex archaea that bridge the gap between prokaryotes and eukaryotes.</title>
        <authorList>
            <person name="Spang A."/>
            <person name="Saw J.H."/>
            <person name="Jorgensen S.L."/>
            <person name="Zaremba-Niedzwiedzka K."/>
            <person name="Martijn J."/>
            <person name="Lind A.E."/>
            <person name="van Eijk R."/>
            <person name="Schleper C."/>
            <person name="Guy L."/>
            <person name="Ettema T.J."/>
        </authorList>
    </citation>
    <scope>NUCLEOTIDE SEQUENCE</scope>
</reference>
<evidence type="ECO:0008006" key="2">
    <source>
        <dbReference type="Google" id="ProtNLM"/>
    </source>
</evidence>
<sequence length="139" mass="14693">MSVWVNVTASPDSAFSGIVGTQSDPSDVSYKITYGDGGGSPEIRFNRLKNGVANGLITHTVTLPINGSYQHIVATYDGTNSRLYLNGTLVAGPTAFSGSGTGSTTTRSFILRDVQDVAQDFNGKVDEVGIWDRNLSTAE</sequence>
<dbReference type="Pfam" id="PF13385">
    <property type="entry name" value="Laminin_G_3"/>
    <property type="match status" value="1"/>
</dbReference>
<dbReference type="SUPFAM" id="SSF49899">
    <property type="entry name" value="Concanavalin A-like lectins/glucanases"/>
    <property type="match status" value="1"/>
</dbReference>
<comment type="caution">
    <text evidence="1">The sequence shown here is derived from an EMBL/GenBank/DDBJ whole genome shotgun (WGS) entry which is preliminary data.</text>
</comment>
<dbReference type="AlphaFoldDB" id="A0A0F8W4D9"/>
<organism evidence="1">
    <name type="scientific">marine sediment metagenome</name>
    <dbReference type="NCBI Taxonomy" id="412755"/>
    <lineage>
        <taxon>unclassified sequences</taxon>
        <taxon>metagenomes</taxon>
        <taxon>ecological metagenomes</taxon>
    </lineage>
</organism>
<gene>
    <name evidence="1" type="ORF">LCGC14_3115010</name>
</gene>
<name>A0A0F8W4D9_9ZZZZ</name>
<protein>
    <recommendedName>
        <fullName evidence="2">LamG-like jellyroll fold domain-containing protein</fullName>
    </recommendedName>
</protein>
<dbReference type="InterPro" id="IPR013320">
    <property type="entry name" value="ConA-like_dom_sf"/>
</dbReference>
<dbReference type="EMBL" id="LAZR01067510">
    <property type="protein sequence ID" value="KKK51433.1"/>
    <property type="molecule type" value="Genomic_DNA"/>
</dbReference>
<proteinExistence type="predicted"/>
<accession>A0A0F8W4D9</accession>
<evidence type="ECO:0000313" key="1">
    <source>
        <dbReference type="EMBL" id="KKK51433.1"/>
    </source>
</evidence>
<feature type="non-terminal residue" evidence="1">
    <location>
        <position position="139"/>
    </location>
</feature>